<feature type="region of interest" description="Disordered" evidence="3">
    <location>
        <begin position="999"/>
        <end position="1077"/>
    </location>
</feature>
<dbReference type="GeneID" id="103186112"/>
<evidence type="ECO:0000256" key="3">
    <source>
        <dbReference type="SAM" id="MobiDB-lite"/>
    </source>
</evidence>
<dbReference type="InterPro" id="IPR027785">
    <property type="entry name" value="UvrD-like_helicase_C"/>
</dbReference>
<keyword evidence="2" id="KW-0067">ATP-binding</keyword>
<evidence type="ECO:0000313" key="7">
    <source>
        <dbReference type="Proteomes" id="UP000314986"/>
    </source>
</evidence>
<feature type="domain" description="UvrD-like helicase C-terminal" evidence="4">
    <location>
        <begin position="827"/>
        <end position="873"/>
    </location>
</feature>
<feature type="compositionally biased region" description="Polar residues" evidence="3">
    <location>
        <begin position="948"/>
        <end position="957"/>
    </location>
</feature>
<dbReference type="InParanoid" id="A0A4W3I9K2"/>
<dbReference type="AlphaFoldDB" id="A0A4W3I9K2"/>
<reference evidence="7" key="1">
    <citation type="journal article" date="2006" name="Science">
        <title>Ancient noncoding elements conserved in the human genome.</title>
        <authorList>
            <person name="Venkatesh B."/>
            <person name="Kirkness E.F."/>
            <person name="Loh Y.H."/>
            <person name="Halpern A.L."/>
            <person name="Lee A.P."/>
            <person name="Johnson J."/>
            <person name="Dandona N."/>
            <person name="Viswanathan L.D."/>
            <person name="Tay A."/>
            <person name="Venter J.C."/>
            <person name="Strausberg R.L."/>
            <person name="Brenner S."/>
        </authorList>
    </citation>
    <scope>NUCLEOTIDE SEQUENCE [LARGE SCALE GENOMIC DNA]</scope>
</reference>
<dbReference type="GO" id="GO:2000042">
    <property type="term" value="P:negative regulation of double-strand break repair via homologous recombination"/>
    <property type="evidence" value="ECO:0007669"/>
    <property type="project" value="TreeGrafter"/>
</dbReference>
<dbReference type="PANTHER" id="PTHR43788">
    <property type="entry name" value="DNA2/NAM7 HELICASE FAMILY MEMBER"/>
    <property type="match status" value="1"/>
</dbReference>
<dbReference type="CDD" id="cd18809">
    <property type="entry name" value="SF1_C_RecD"/>
    <property type="match status" value="1"/>
</dbReference>
<dbReference type="GO" id="GO:0017116">
    <property type="term" value="F:single-stranded DNA helicase activity"/>
    <property type="evidence" value="ECO:0007669"/>
    <property type="project" value="TreeGrafter"/>
</dbReference>
<feature type="compositionally biased region" description="Polar residues" evidence="3">
    <location>
        <begin position="1019"/>
        <end position="1031"/>
    </location>
</feature>
<feature type="domain" description="DNA helicase B winged helix" evidence="5">
    <location>
        <begin position="246"/>
        <end position="354"/>
    </location>
</feature>
<reference evidence="6" key="5">
    <citation type="submission" date="2025-09" db="UniProtKB">
        <authorList>
            <consortium name="Ensembl"/>
        </authorList>
    </citation>
    <scope>IDENTIFICATION</scope>
</reference>
<dbReference type="OrthoDB" id="416437at2759"/>
<dbReference type="InterPro" id="IPR027417">
    <property type="entry name" value="P-loop_NTPase"/>
</dbReference>
<reference evidence="7" key="2">
    <citation type="journal article" date="2007" name="PLoS Biol.">
        <title>Survey sequencing and comparative analysis of the elephant shark (Callorhinchus milii) genome.</title>
        <authorList>
            <person name="Venkatesh B."/>
            <person name="Kirkness E.F."/>
            <person name="Loh Y.H."/>
            <person name="Halpern A.L."/>
            <person name="Lee A.P."/>
            <person name="Johnson J."/>
            <person name="Dandona N."/>
            <person name="Viswanathan L.D."/>
            <person name="Tay A."/>
            <person name="Venter J.C."/>
            <person name="Strausberg R.L."/>
            <person name="Brenner S."/>
        </authorList>
    </citation>
    <scope>NUCLEOTIDE SEQUENCE [LARGE SCALE GENOMIC DNA]</scope>
</reference>
<dbReference type="Ensembl" id="ENSCMIT00000024543.1">
    <property type="protein sequence ID" value="ENSCMIP00000024136.1"/>
    <property type="gene ID" value="ENSCMIG00000010734.1"/>
</dbReference>
<name>A0A4W3I9K2_CALMI</name>
<feature type="region of interest" description="Disordered" evidence="3">
    <location>
        <begin position="908"/>
        <end position="987"/>
    </location>
</feature>
<evidence type="ECO:0000313" key="6">
    <source>
        <dbReference type="Ensembl" id="ENSCMIP00000024136.1"/>
    </source>
</evidence>
<dbReference type="GeneTree" id="ENSGT00390000006913"/>
<dbReference type="InterPro" id="IPR058839">
    <property type="entry name" value="WHD_HELB"/>
</dbReference>
<organism evidence="6 7">
    <name type="scientific">Callorhinchus milii</name>
    <name type="common">Ghost shark</name>
    <dbReference type="NCBI Taxonomy" id="7868"/>
    <lineage>
        <taxon>Eukaryota</taxon>
        <taxon>Metazoa</taxon>
        <taxon>Chordata</taxon>
        <taxon>Craniata</taxon>
        <taxon>Vertebrata</taxon>
        <taxon>Chondrichthyes</taxon>
        <taxon>Holocephali</taxon>
        <taxon>Chimaeriformes</taxon>
        <taxon>Callorhinchidae</taxon>
        <taxon>Callorhinchus</taxon>
    </lineage>
</organism>
<proteinExistence type="predicted"/>
<keyword evidence="7" id="KW-1185">Reference proteome</keyword>
<evidence type="ECO:0000259" key="5">
    <source>
        <dbReference type="Pfam" id="PF25894"/>
    </source>
</evidence>
<dbReference type="OMA" id="KIKHAWA"/>
<dbReference type="CDD" id="cd17933">
    <property type="entry name" value="DEXSc_RecD-like"/>
    <property type="match status" value="1"/>
</dbReference>
<feature type="compositionally biased region" description="Low complexity" evidence="3">
    <location>
        <begin position="411"/>
        <end position="420"/>
    </location>
</feature>
<dbReference type="PANTHER" id="PTHR43788:SF6">
    <property type="entry name" value="DNA HELICASE B"/>
    <property type="match status" value="1"/>
</dbReference>
<dbReference type="STRING" id="7868.ENSCMIP00000024136"/>
<feature type="compositionally biased region" description="Low complexity" evidence="3">
    <location>
        <begin position="916"/>
        <end position="933"/>
    </location>
</feature>
<evidence type="ECO:0000259" key="4">
    <source>
        <dbReference type="Pfam" id="PF13538"/>
    </source>
</evidence>
<dbReference type="Gene3D" id="3.40.50.300">
    <property type="entry name" value="P-loop containing nucleotide triphosphate hydrolases"/>
    <property type="match status" value="2"/>
</dbReference>
<dbReference type="KEGG" id="cmk:103186112"/>
<gene>
    <name evidence="6" type="primary">helb</name>
</gene>
<dbReference type="Pfam" id="PF25894">
    <property type="entry name" value="WHD_HELB"/>
    <property type="match status" value="1"/>
</dbReference>
<dbReference type="SUPFAM" id="SSF52540">
    <property type="entry name" value="P-loop containing nucleoside triphosphate hydrolases"/>
    <property type="match status" value="2"/>
</dbReference>
<dbReference type="Proteomes" id="UP000314986">
    <property type="component" value="Unassembled WGS sequence"/>
</dbReference>
<feature type="region of interest" description="Disordered" evidence="3">
    <location>
        <begin position="392"/>
        <end position="423"/>
    </location>
</feature>
<reference evidence="6" key="4">
    <citation type="submission" date="2025-08" db="UniProtKB">
        <authorList>
            <consortium name="Ensembl"/>
        </authorList>
    </citation>
    <scope>IDENTIFICATION</scope>
</reference>
<reference evidence="7" key="3">
    <citation type="journal article" date="2014" name="Nature">
        <title>Elephant shark genome provides unique insights into gnathostome evolution.</title>
        <authorList>
            <consortium name="International Elephant Shark Genome Sequencing Consortium"/>
            <person name="Venkatesh B."/>
            <person name="Lee A.P."/>
            <person name="Ravi V."/>
            <person name="Maurya A.K."/>
            <person name="Lian M.M."/>
            <person name="Swann J.B."/>
            <person name="Ohta Y."/>
            <person name="Flajnik M.F."/>
            <person name="Sutoh Y."/>
            <person name="Kasahara M."/>
            <person name="Hoon S."/>
            <person name="Gangu V."/>
            <person name="Roy S.W."/>
            <person name="Irimia M."/>
            <person name="Korzh V."/>
            <person name="Kondrychyn I."/>
            <person name="Lim Z.W."/>
            <person name="Tay B.H."/>
            <person name="Tohari S."/>
            <person name="Kong K.W."/>
            <person name="Ho S."/>
            <person name="Lorente-Galdos B."/>
            <person name="Quilez J."/>
            <person name="Marques-Bonet T."/>
            <person name="Raney B.J."/>
            <person name="Ingham P.W."/>
            <person name="Tay A."/>
            <person name="Hillier L.W."/>
            <person name="Minx P."/>
            <person name="Boehm T."/>
            <person name="Wilson R.K."/>
            <person name="Brenner S."/>
            <person name="Warren W.C."/>
        </authorList>
    </citation>
    <scope>NUCLEOTIDE SEQUENCE [LARGE SCALE GENOMIC DNA]</scope>
</reference>
<dbReference type="Pfam" id="PF13604">
    <property type="entry name" value="AAA_30"/>
    <property type="match status" value="1"/>
</dbReference>
<keyword evidence="1" id="KW-0547">Nucleotide-binding</keyword>
<protein>
    <submittedName>
        <fullName evidence="6">DNA helicase B</fullName>
    </submittedName>
</protein>
<accession>A0A4W3I9K2</accession>
<dbReference type="GO" id="GO:0005524">
    <property type="term" value="F:ATP binding"/>
    <property type="evidence" value="ECO:0007669"/>
    <property type="project" value="UniProtKB-KW"/>
</dbReference>
<dbReference type="InterPro" id="IPR050534">
    <property type="entry name" value="Coronavir_polyprotein_1ab"/>
</dbReference>
<dbReference type="Pfam" id="PF13538">
    <property type="entry name" value="UvrD_C_2"/>
    <property type="match status" value="1"/>
</dbReference>
<evidence type="ECO:0000256" key="1">
    <source>
        <dbReference type="ARBA" id="ARBA00022741"/>
    </source>
</evidence>
<dbReference type="CTD" id="92797"/>
<feature type="compositionally biased region" description="Basic and acidic residues" evidence="3">
    <location>
        <begin position="968"/>
        <end position="983"/>
    </location>
</feature>
<evidence type="ECO:0000256" key="2">
    <source>
        <dbReference type="ARBA" id="ARBA00022840"/>
    </source>
</evidence>
<sequence length="1105" mass="125695">MAAGRGRSLVLCAHILPPEEEEEAAEEEEEEEHVEELQFLDFTDMVQLTRGGCQVKAASLTRQRVTIEEVESGKRYDVFGHFHLTDPWWTVTARITCLKGKWHLEYYPSYSLRTRVKDERTILSLFFTKCGVHHQHQLWFWDSLPKTINLEFANLMEILQSRADVSKNKGEKDMVISIIAAINNSLAGQYMQNTLKFPHLMERLPSLLPRQFLHIMRSIPEKEVNNAEMNNEKQNESINNSMLEQLEQIIQTDVWKLGFNYLLRKEVKLVGCEATLEAFERSNLFRTIPELQQHALVIYDELKRVCWSKGHTFVDIKDLTGLRADKFSDESAWVSLEFLKSEKIIVREKTRVYLRRFYKYEKDIAMCIEKLVNKPPWIISLPVKEVLRRGLIPPKKERSSEQQDDNDDTTNPDADCASQSADDDLDSDQVKAATMMCENPVTVVSGKGGCGKTTVVSLIFKAAVNLQREVEEACKAFEMDQLTESDDTPADNIPIKPLEIRNRSILFTAPTGKAASLLKKKTQFDAYTLHQVMWSFYNAEKCKITGKPIDWMFSQVNVLIIDEGSLVSVQVLSSVLRMLMEYALLQKLIILGDVRQLPSIEPGNMLADMYNFHGIKWGIELLTNHRAESQLIIDNATKISEMGVSYKELEYDAVMCVGNGVTATIPTVDKRFIKVSLPRVYDRFALQDAIQILLKEGPGLKDHQNSQFIAFRRRDCDLINELCCKHYSKHSTKNHKNRIEFQNGDKVCCTKNGYVRDLLEQKKSEKKSEDEKEKKTRLCNGEVFFIGQDLTSIEGSKKTRSLYLDDLDERKVQVNYNEIMRECKLQHAWARTIHTFQGSEADTVVYIVGVAGRQNWQHIYTAVTRGRQRVYVITSEDQFIRAVKTRCPRRSTRLRELLQENLSKAKFTSANGESLSQQPPSQTVNQQQSSSTPARAPATFTIAHPNPIDSSPPTASGQAKGDFFAPHSDGEINEPRSETEPQRETSYSADLEFAQNYSWSSSSQELEDQDMAEDRKSPTAESIPSPQTSSGRDAFLAKSGDMSSQCCRSAPAASSPDSKRLNLTVDEMETPTKQSKVSLVDSPLGSMRLGLLKLEDVIPKQLFSK</sequence>